<keyword evidence="1" id="KW-0472">Membrane</keyword>
<dbReference type="Proteomes" id="UP000516028">
    <property type="component" value="Chromosome"/>
</dbReference>
<keyword evidence="1" id="KW-1133">Transmembrane helix</keyword>
<gene>
    <name evidence="2" type="ORF">H9K75_10935</name>
</gene>
<sequence>MWSLVVVGAGATLVMDAWSIWLRLMGVPTLDYAMLGRWGGHWFHGIWRHQSIQEAPAIRGEKKWGWAMHYLTGIAFAFALACAAGPQWLREPTLVPALWFGAISVLLPWLVLQPALGAGVAASRTSRPWLSRATSLATHLVFGLGLFLAAKILA</sequence>
<dbReference type="InterPro" id="IPR021329">
    <property type="entry name" value="DUF2938"/>
</dbReference>
<dbReference type="Pfam" id="PF11158">
    <property type="entry name" value="DUF2938"/>
    <property type="match status" value="1"/>
</dbReference>
<protein>
    <submittedName>
        <fullName evidence="2">DUF2938 family protein</fullName>
    </submittedName>
</protein>
<accession>A0A7H0GQC7</accession>
<evidence type="ECO:0000256" key="1">
    <source>
        <dbReference type="SAM" id="Phobius"/>
    </source>
</evidence>
<evidence type="ECO:0000313" key="2">
    <source>
        <dbReference type="EMBL" id="QNP50493.1"/>
    </source>
</evidence>
<reference evidence="2 3" key="1">
    <citation type="submission" date="2020-08" db="EMBL/GenBank/DDBJ databases">
        <title>Genome sequence of Diaphorobacter aerolatus KACC 16536T.</title>
        <authorList>
            <person name="Hyun D.-W."/>
            <person name="Bae J.-W."/>
        </authorList>
    </citation>
    <scope>NUCLEOTIDE SEQUENCE [LARGE SCALE GENOMIC DNA]</scope>
    <source>
        <strain evidence="2 3">KACC 16536</strain>
    </source>
</reference>
<feature type="transmembrane region" description="Helical" evidence="1">
    <location>
        <begin position="97"/>
        <end position="116"/>
    </location>
</feature>
<dbReference type="EMBL" id="CP060783">
    <property type="protein sequence ID" value="QNP50493.1"/>
    <property type="molecule type" value="Genomic_DNA"/>
</dbReference>
<dbReference type="AlphaFoldDB" id="A0A7H0GQC7"/>
<feature type="transmembrane region" description="Helical" evidence="1">
    <location>
        <begin position="136"/>
        <end position="153"/>
    </location>
</feature>
<keyword evidence="3" id="KW-1185">Reference proteome</keyword>
<organism evidence="2 3">
    <name type="scientific">Diaphorobacter aerolatus</name>
    <dbReference type="NCBI Taxonomy" id="1288495"/>
    <lineage>
        <taxon>Bacteria</taxon>
        <taxon>Pseudomonadati</taxon>
        <taxon>Pseudomonadota</taxon>
        <taxon>Betaproteobacteria</taxon>
        <taxon>Burkholderiales</taxon>
        <taxon>Comamonadaceae</taxon>
        <taxon>Diaphorobacter</taxon>
    </lineage>
</organism>
<keyword evidence="1" id="KW-0812">Transmembrane</keyword>
<name>A0A7H0GQC7_9BURK</name>
<proteinExistence type="predicted"/>
<feature type="transmembrane region" description="Helical" evidence="1">
    <location>
        <begin position="66"/>
        <end position="85"/>
    </location>
</feature>
<dbReference type="KEGG" id="daer:H9K75_10935"/>
<evidence type="ECO:0000313" key="3">
    <source>
        <dbReference type="Proteomes" id="UP000516028"/>
    </source>
</evidence>